<dbReference type="AlphaFoldDB" id="A0A4R6MAI2"/>
<dbReference type="Gene3D" id="3.40.50.1820">
    <property type="entry name" value="alpha/beta hydrolase"/>
    <property type="match status" value="1"/>
</dbReference>
<dbReference type="Proteomes" id="UP000294656">
    <property type="component" value="Unassembled WGS sequence"/>
</dbReference>
<evidence type="ECO:0000259" key="2">
    <source>
        <dbReference type="Pfam" id="PF00561"/>
    </source>
</evidence>
<evidence type="ECO:0000256" key="1">
    <source>
        <dbReference type="ARBA" id="ARBA00022801"/>
    </source>
</evidence>
<sequence>MRTSIETQSFGSRANPSIFIVSGWAMPNEIFNDFANRLSERFYVVVASLPGVTCSEEWRRKNRIGPNYDIDALAEQLIRVAPSNAWWLGWSLGGMISTYVAARRSSCVQGLITIASAPSFVAREDCSYGMALADFDHFQNLVEQDPKKGLKRFVSLQATGASNERALTKSIRAIQNEELIDEAALSGGLNLLRSLDVRRELELLDLPNIHYFGKLDALVNYSAIDSELPHNDLQSVELIDTSAHQPFLECPDILLEKIITFIDDNAIG</sequence>
<comment type="caution">
    <text evidence="3">The sequence shown here is derived from an EMBL/GenBank/DDBJ whole genome shotgun (WGS) entry which is preliminary data.</text>
</comment>
<dbReference type="GO" id="GO:0016787">
    <property type="term" value="F:hydrolase activity"/>
    <property type="evidence" value="ECO:0007669"/>
    <property type="project" value="UniProtKB-KW"/>
</dbReference>
<dbReference type="PANTHER" id="PTHR43798:SF31">
    <property type="entry name" value="AB HYDROLASE SUPERFAMILY PROTEIN YCLE"/>
    <property type="match status" value="1"/>
</dbReference>
<proteinExistence type="predicted"/>
<dbReference type="InterPro" id="IPR000073">
    <property type="entry name" value="AB_hydrolase_1"/>
</dbReference>
<keyword evidence="4" id="KW-1185">Reference proteome</keyword>
<keyword evidence="1" id="KW-0378">Hydrolase</keyword>
<evidence type="ECO:0000313" key="4">
    <source>
        <dbReference type="Proteomes" id="UP000294656"/>
    </source>
</evidence>
<dbReference type="InterPro" id="IPR050266">
    <property type="entry name" value="AB_hydrolase_sf"/>
</dbReference>
<dbReference type="Pfam" id="PF00561">
    <property type="entry name" value="Abhydrolase_1"/>
    <property type="match status" value="1"/>
</dbReference>
<accession>A0A4R6MAI2</accession>
<organism evidence="3 4">
    <name type="scientific">Marinomonas balearica</name>
    <dbReference type="NCBI Taxonomy" id="491947"/>
    <lineage>
        <taxon>Bacteria</taxon>
        <taxon>Pseudomonadati</taxon>
        <taxon>Pseudomonadota</taxon>
        <taxon>Gammaproteobacteria</taxon>
        <taxon>Oceanospirillales</taxon>
        <taxon>Oceanospirillaceae</taxon>
        <taxon>Marinomonas</taxon>
    </lineage>
</organism>
<dbReference type="PANTHER" id="PTHR43798">
    <property type="entry name" value="MONOACYLGLYCEROL LIPASE"/>
    <property type="match status" value="1"/>
</dbReference>
<gene>
    <name evidence="3" type="ORF">DFP79_1917</name>
</gene>
<dbReference type="InterPro" id="IPR029058">
    <property type="entry name" value="AB_hydrolase_fold"/>
</dbReference>
<feature type="domain" description="AB hydrolase-1" evidence="2">
    <location>
        <begin position="17"/>
        <end position="207"/>
    </location>
</feature>
<evidence type="ECO:0000313" key="3">
    <source>
        <dbReference type="EMBL" id="TDO98276.1"/>
    </source>
</evidence>
<dbReference type="GO" id="GO:0016020">
    <property type="term" value="C:membrane"/>
    <property type="evidence" value="ECO:0007669"/>
    <property type="project" value="TreeGrafter"/>
</dbReference>
<protein>
    <submittedName>
        <fullName evidence="3">Pimeloyl-[acyl-carrier protein] methyl ester esterase</fullName>
    </submittedName>
</protein>
<dbReference type="SUPFAM" id="SSF53474">
    <property type="entry name" value="alpha/beta-Hydrolases"/>
    <property type="match status" value="1"/>
</dbReference>
<dbReference type="RefSeq" id="WP_133503700.1">
    <property type="nucleotide sequence ID" value="NZ_SNXC01000011.1"/>
</dbReference>
<dbReference type="EMBL" id="SNXC01000011">
    <property type="protein sequence ID" value="TDO98276.1"/>
    <property type="molecule type" value="Genomic_DNA"/>
</dbReference>
<name>A0A4R6MAI2_9GAMM</name>
<dbReference type="OrthoDB" id="9780744at2"/>
<reference evidence="3 4" key="1">
    <citation type="submission" date="2019-03" db="EMBL/GenBank/DDBJ databases">
        <title>Genomic Encyclopedia of Type Strains, Phase III (KMG-III): the genomes of soil and plant-associated and newly described type strains.</title>
        <authorList>
            <person name="Whitman W."/>
        </authorList>
    </citation>
    <scope>NUCLEOTIDE SEQUENCE [LARGE SCALE GENOMIC DNA]</scope>
    <source>
        <strain evidence="3 4">CECT 7378</strain>
    </source>
</reference>